<protein>
    <submittedName>
        <fullName evidence="2">Glyco_hydro_38C domain-containing protein</fullName>
    </submittedName>
</protein>
<evidence type="ECO:0000313" key="2">
    <source>
        <dbReference type="WBParaSite" id="RSKR_0000409500.1"/>
    </source>
</evidence>
<dbReference type="Proteomes" id="UP000095286">
    <property type="component" value="Unplaced"/>
</dbReference>
<organism evidence="1 2">
    <name type="scientific">Rhabditophanes sp. KR3021</name>
    <dbReference type="NCBI Taxonomy" id="114890"/>
    <lineage>
        <taxon>Eukaryota</taxon>
        <taxon>Metazoa</taxon>
        <taxon>Ecdysozoa</taxon>
        <taxon>Nematoda</taxon>
        <taxon>Chromadorea</taxon>
        <taxon>Rhabditida</taxon>
        <taxon>Tylenchina</taxon>
        <taxon>Panagrolaimomorpha</taxon>
        <taxon>Strongyloidoidea</taxon>
        <taxon>Alloionematidae</taxon>
        <taxon>Rhabditophanes</taxon>
    </lineage>
</organism>
<evidence type="ECO:0000313" key="1">
    <source>
        <dbReference type="Proteomes" id="UP000095286"/>
    </source>
</evidence>
<reference evidence="2" key="1">
    <citation type="submission" date="2016-11" db="UniProtKB">
        <authorList>
            <consortium name="WormBaseParasite"/>
        </authorList>
    </citation>
    <scope>IDENTIFICATION</scope>
    <source>
        <strain evidence="2">KR3021</strain>
    </source>
</reference>
<proteinExistence type="predicted"/>
<sequence length="370" mass="41846">MPFSQHFSYYPGNGKEAFQQDGAYIFAPSTNSSISFNDTIKSTQYFGDITNQTQQIINPWISQTISLSKSQEYIDFTFTIGPIPKEKIDPIAKDIVTTYITNIHSQNKFTTDCNGRQTMVRTLNSAPDYIYLNEEPVAGNYYPITTSISLEDGVNSMACLVDRAEGGSSLKEGALELMVHRRAFADDHLGVEEPLDEEDTQGNGLIMKGTHRIYIGQKDNIAAITKRHQIELFNEPILTYAPWANKSMADYKKSYKSSYEGLANDLPDGVNLLTLETISTSPLIWFMRVERYIEGGHVKIGEEPMTVNVASIFPNFSVKKMVEVNLQGTTFLTDKKKLLKENKISKYSKNVDPSLVYLYPMQIRSFYIYL</sequence>
<dbReference type="WBParaSite" id="RSKR_0000409500.1">
    <property type="protein sequence ID" value="RSKR_0000409500.1"/>
    <property type="gene ID" value="RSKR_0000409500"/>
</dbReference>
<accession>A0AC35TTC7</accession>
<name>A0AC35TTC7_9BILA</name>